<dbReference type="Pfam" id="PF03720">
    <property type="entry name" value="UDPG_MGDP_dh_C"/>
    <property type="match status" value="1"/>
</dbReference>
<organism evidence="2">
    <name type="scientific">marine metagenome</name>
    <dbReference type="NCBI Taxonomy" id="408172"/>
    <lineage>
        <taxon>unclassified sequences</taxon>
        <taxon>metagenomes</taxon>
        <taxon>ecological metagenomes</taxon>
    </lineage>
</organism>
<dbReference type="GO" id="GO:0051287">
    <property type="term" value="F:NAD binding"/>
    <property type="evidence" value="ECO:0007669"/>
    <property type="project" value="InterPro"/>
</dbReference>
<dbReference type="GO" id="GO:0000271">
    <property type="term" value="P:polysaccharide biosynthetic process"/>
    <property type="evidence" value="ECO:0007669"/>
    <property type="project" value="InterPro"/>
</dbReference>
<dbReference type="SUPFAM" id="SSF48179">
    <property type="entry name" value="6-phosphogluconate dehydrogenase C-terminal domain-like"/>
    <property type="match status" value="1"/>
</dbReference>
<name>A0A382ZTY2_9ZZZZ</name>
<dbReference type="SUPFAM" id="SSF52413">
    <property type="entry name" value="UDP-glucose/GDP-mannose dehydrogenase C-terminal domain"/>
    <property type="match status" value="1"/>
</dbReference>
<dbReference type="PANTHER" id="PTHR43491:SF1">
    <property type="entry name" value="UDP-N-ACETYL-D-MANNOSAMINE DEHYDROGENASE"/>
    <property type="match status" value="1"/>
</dbReference>
<sequence length="243" mass="27292">YKSVIDDVFEVSGTKIAEAAKLTENIFRSVNIALVNELKIVFDAMGIDVWEVIRAASSKPFGYMPFFPGPGLGGHCIPVDPFYLTYKSKEFNLQTKFIELAAEINTFMPEYVLKKTNDALNVYKKKSINGSNILIIGLAYKKDIGDMRESPTLPIMRSLINQGAKIKYHDKFIPQIPDSRHYGFLEGLKSVPINKQNLSKADAVIIITDHSYINYDLVSRYASLIIDTRNIMSGRSVNNVVKS</sequence>
<proteinExistence type="predicted"/>
<dbReference type="Gene3D" id="3.40.50.720">
    <property type="entry name" value="NAD(P)-binding Rossmann-like Domain"/>
    <property type="match status" value="1"/>
</dbReference>
<gene>
    <name evidence="2" type="ORF">METZ01_LOCUS451727</name>
</gene>
<dbReference type="EMBL" id="UINC01186591">
    <property type="protein sequence ID" value="SVD98873.1"/>
    <property type="molecule type" value="Genomic_DNA"/>
</dbReference>
<dbReference type="PIRSF" id="PIRSF000124">
    <property type="entry name" value="UDPglc_GDPman_dh"/>
    <property type="match status" value="1"/>
</dbReference>
<evidence type="ECO:0000313" key="2">
    <source>
        <dbReference type="EMBL" id="SVD98873.1"/>
    </source>
</evidence>
<dbReference type="InterPro" id="IPR014026">
    <property type="entry name" value="UDP-Glc/GDP-Man_DH_dimer"/>
</dbReference>
<dbReference type="InterPro" id="IPR036220">
    <property type="entry name" value="UDP-Glc/GDP-Man_DH_C_sf"/>
</dbReference>
<accession>A0A382ZTY2</accession>
<feature type="domain" description="UDP-glucose/GDP-mannose dehydrogenase C-terminal" evidence="1">
    <location>
        <begin position="134"/>
        <end position="234"/>
    </location>
</feature>
<feature type="non-terminal residue" evidence="2">
    <location>
        <position position="1"/>
    </location>
</feature>
<dbReference type="NCBIfam" id="TIGR03026">
    <property type="entry name" value="NDP-sugDHase"/>
    <property type="match status" value="1"/>
</dbReference>
<dbReference type="GO" id="GO:0016616">
    <property type="term" value="F:oxidoreductase activity, acting on the CH-OH group of donors, NAD or NADP as acceptor"/>
    <property type="evidence" value="ECO:0007669"/>
    <property type="project" value="InterPro"/>
</dbReference>
<dbReference type="InterPro" id="IPR028359">
    <property type="entry name" value="UDP_ManNAc/GlcNAc_DH"/>
</dbReference>
<reference evidence="2" key="1">
    <citation type="submission" date="2018-05" db="EMBL/GenBank/DDBJ databases">
        <authorList>
            <person name="Lanie J.A."/>
            <person name="Ng W.-L."/>
            <person name="Kazmierczak K.M."/>
            <person name="Andrzejewski T.M."/>
            <person name="Davidsen T.M."/>
            <person name="Wayne K.J."/>
            <person name="Tettelin H."/>
            <person name="Glass J.I."/>
            <person name="Rusch D."/>
            <person name="Podicherti R."/>
            <person name="Tsui H.-C.T."/>
            <person name="Winkler M.E."/>
        </authorList>
    </citation>
    <scope>NUCLEOTIDE SEQUENCE</scope>
</reference>
<dbReference type="Pfam" id="PF00984">
    <property type="entry name" value="UDPG_MGDP_dh"/>
    <property type="match status" value="1"/>
</dbReference>
<protein>
    <recommendedName>
        <fullName evidence="1">UDP-glucose/GDP-mannose dehydrogenase C-terminal domain-containing protein</fullName>
    </recommendedName>
</protein>
<dbReference type="InterPro" id="IPR014027">
    <property type="entry name" value="UDP-Glc/GDP-Man_DH_C"/>
</dbReference>
<dbReference type="InterPro" id="IPR017476">
    <property type="entry name" value="UDP-Glc/GDP-Man"/>
</dbReference>
<dbReference type="SMART" id="SM00984">
    <property type="entry name" value="UDPG_MGDP_dh_C"/>
    <property type="match status" value="1"/>
</dbReference>
<dbReference type="AlphaFoldDB" id="A0A382ZTY2"/>
<dbReference type="GO" id="GO:0016628">
    <property type="term" value="F:oxidoreductase activity, acting on the CH-CH group of donors, NAD or NADP as acceptor"/>
    <property type="evidence" value="ECO:0007669"/>
    <property type="project" value="InterPro"/>
</dbReference>
<dbReference type="InterPro" id="IPR008927">
    <property type="entry name" value="6-PGluconate_DH-like_C_sf"/>
</dbReference>
<dbReference type="PIRSF" id="PIRSF500136">
    <property type="entry name" value="UDP_ManNAc_DH"/>
    <property type="match status" value="1"/>
</dbReference>
<dbReference type="PANTHER" id="PTHR43491">
    <property type="entry name" value="UDP-N-ACETYL-D-MANNOSAMINE DEHYDROGENASE"/>
    <property type="match status" value="1"/>
</dbReference>
<evidence type="ECO:0000259" key="1">
    <source>
        <dbReference type="SMART" id="SM00984"/>
    </source>
</evidence>